<evidence type="ECO:0000256" key="2">
    <source>
        <dbReference type="ARBA" id="ARBA00004548"/>
    </source>
</evidence>
<proteinExistence type="inferred from homology"/>
<evidence type="ECO:0000256" key="3">
    <source>
        <dbReference type="ARBA" id="ARBA00008204"/>
    </source>
</evidence>
<evidence type="ECO:0000313" key="16">
    <source>
        <dbReference type="EMBL" id="CAQ17021.1"/>
    </source>
</evidence>
<evidence type="ECO:0000256" key="4">
    <source>
        <dbReference type="ARBA" id="ARBA00022469"/>
    </source>
</evidence>
<feature type="transmembrane region" description="Helical" evidence="15">
    <location>
        <begin position="201"/>
        <end position="222"/>
    </location>
</feature>
<gene>
    <name evidence="16" type="primary">pufM</name>
</gene>
<evidence type="ECO:0000256" key="11">
    <source>
        <dbReference type="ARBA" id="ARBA00022989"/>
    </source>
</evidence>
<dbReference type="PRINTS" id="PR00256">
    <property type="entry name" value="REACTNCENTRE"/>
</dbReference>
<dbReference type="GO" id="GO:0042314">
    <property type="term" value="F:bacteriochlorophyll binding"/>
    <property type="evidence" value="ECO:0007669"/>
    <property type="project" value="UniProtKB-KW"/>
</dbReference>
<dbReference type="GO" id="GO:0009772">
    <property type="term" value="P:photosynthetic electron transport in photosystem II"/>
    <property type="evidence" value="ECO:0007669"/>
    <property type="project" value="InterPro"/>
</dbReference>
<feature type="transmembrane region" description="Helical" evidence="15">
    <location>
        <begin position="107"/>
        <end position="128"/>
    </location>
</feature>
<keyword evidence="13 15" id="KW-0472">Membrane</keyword>
<dbReference type="InterPro" id="IPR036854">
    <property type="entry name" value="Photo_II_D1/D2_sf"/>
</dbReference>
<comment type="function">
    <text evidence="1">The reaction center is a membrane-bound complex that mediates the initial photochemical event in the electron transfer process of photosynthesis.</text>
</comment>
<sequence>MAPGDERRVLFRRLHHHLRSALDRGLARVVDLVEQHADLARYRGCRRWPRSDVTMAEYQNIFTQVQVAGSGDWGMDNENNMMEERVAGIGNFPILGWFGNAQLGPIYLGYAGVISIFAGFTAFFIIGLNMLSQVDWSVIQFLRQGFWLALEPPSPEYGLQIPPLHDGGWYMIASFFLLVSVWAWWARTYMLAVEHKMGKHIAWAFLAAIWLFMVLGFFRPILMGSW</sequence>
<evidence type="ECO:0000256" key="8">
    <source>
        <dbReference type="ARBA" id="ARBA00022723"/>
    </source>
</evidence>
<evidence type="ECO:0000256" key="5">
    <source>
        <dbReference type="ARBA" id="ARBA00022494"/>
    </source>
</evidence>
<keyword evidence="5" id="KW-0148">Chlorophyll</keyword>
<dbReference type="SUPFAM" id="SSF81483">
    <property type="entry name" value="Bacterial photosystem II reaction centre, L and M subunits"/>
    <property type="match status" value="1"/>
</dbReference>
<name>B1VJK8_9RHOB</name>
<comment type="subcellular location">
    <subcellularLocation>
        <location evidence="2">Cellular chromatophore membrane</location>
        <topology evidence="2">Multi-pass membrane protein</topology>
    </subcellularLocation>
</comment>
<keyword evidence="6" id="KW-0602">Photosynthesis</keyword>
<keyword evidence="9" id="KW-0460">Magnesium</keyword>
<dbReference type="InterPro" id="IPR000484">
    <property type="entry name" value="Photo_RC_L/M"/>
</dbReference>
<dbReference type="EMBL" id="AM944095">
    <property type="protein sequence ID" value="CAQ17021.1"/>
    <property type="molecule type" value="Genomic_DNA"/>
</dbReference>
<dbReference type="GO" id="GO:0046872">
    <property type="term" value="F:metal ion binding"/>
    <property type="evidence" value="ECO:0007669"/>
    <property type="project" value="UniProtKB-KW"/>
</dbReference>
<keyword evidence="11 15" id="KW-1133">Transmembrane helix</keyword>
<evidence type="ECO:0000256" key="13">
    <source>
        <dbReference type="ARBA" id="ARBA00023136"/>
    </source>
</evidence>
<evidence type="ECO:0000256" key="14">
    <source>
        <dbReference type="RuleBase" id="RU004331"/>
    </source>
</evidence>
<organism evidence="16">
    <name type="scientific">Rhodovulum marinum</name>
    <dbReference type="NCBI Taxonomy" id="320662"/>
    <lineage>
        <taxon>Bacteria</taxon>
        <taxon>Pseudomonadati</taxon>
        <taxon>Pseudomonadota</taxon>
        <taxon>Alphaproteobacteria</taxon>
        <taxon>Rhodobacterales</taxon>
        <taxon>Paracoccaceae</taxon>
        <taxon>Rhodovulum</taxon>
    </lineage>
</organism>
<evidence type="ECO:0000256" key="9">
    <source>
        <dbReference type="ARBA" id="ARBA00022842"/>
    </source>
</evidence>
<evidence type="ECO:0000256" key="7">
    <source>
        <dbReference type="ARBA" id="ARBA00022692"/>
    </source>
</evidence>
<dbReference type="AlphaFoldDB" id="B1VJK8"/>
<comment type="similarity">
    <text evidence="3 14">Belongs to the reaction center PufL/M/PsbA/D family.</text>
</comment>
<feature type="transmembrane region" description="Helical" evidence="15">
    <location>
        <begin position="169"/>
        <end position="189"/>
    </location>
</feature>
<keyword evidence="12" id="KW-0157">Chromophore</keyword>
<keyword evidence="10" id="KW-0076">Bacteriochlorophyll</keyword>
<reference evidence="16" key="1">
    <citation type="submission" date="2008-02" db="EMBL/GenBank/DDBJ databases">
        <title>Genetic diversity of Purple bacteria of two marine habitats of India.</title>
        <authorList>
            <person name="Anil Kumar P."/>
            <person name="Srinivas T.N.R."/>
            <person name="Sasikala C."/>
            <person name="Ramana C.V."/>
        </authorList>
    </citation>
    <scope>NUCLEOTIDE SEQUENCE</scope>
    <source>
        <strain evidence="16">JA219</strain>
    </source>
</reference>
<accession>B1VJK8</accession>
<keyword evidence="7 15" id="KW-0812">Transmembrane</keyword>
<keyword evidence="4" id="KW-0674">Reaction center</keyword>
<dbReference type="GO" id="GO:0042717">
    <property type="term" value="C:plasma membrane-derived chromatophore membrane"/>
    <property type="evidence" value="ECO:0007669"/>
    <property type="project" value="UniProtKB-SubCell"/>
</dbReference>
<evidence type="ECO:0000256" key="12">
    <source>
        <dbReference type="ARBA" id="ARBA00022991"/>
    </source>
</evidence>
<evidence type="ECO:0000256" key="15">
    <source>
        <dbReference type="SAM" id="Phobius"/>
    </source>
</evidence>
<evidence type="ECO:0000256" key="10">
    <source>
        <dbReference type="ARBA" id="ARBA00022956"/>
    </source>
</evidence>
<keyword evidence="8" id="KW-0479">Metal-binding</keyword>
<evidence type="ECO:0000256" key="6">
    <source>
        <dbReference type="ARBA" id="ARBA00022531"/>
    </source>
</evidence>
<dbReference type="Gene3D" id="1.20.85.10">
    <property type="entry name" value="Photosystem II protein D1-like"/>
    <property type="match status" value="2"/>
</dbReference>
<dbReference type="Pfam" id="PF00124">
    <property type="entry name" value="Photo_RC"/>
    <property type="match status" value="1"/>
</dbReference>
<evidence type="ECO:0000256" key="1">
    <source>
        <dbReference type="ARBA" id="ARBA00002611"/>
    </source>
</evidence>
<protein>
    <submittedName>
        <fullName evidence="16">Photosynthetic reaction centre M subunit</fullName>
    </submittedName>
</protein>